<evidence type="ECO:0000313" key="1">
    <source>
        <dbReference type="EMBL" id="GGH63415.1"/>
    </source>
</evidence>
<dbReference type="InterPro" id="IPR019933">
    <property type="entry name" value="DivIVA_domain"/>
</dbReference>
<dbReference type="NCBIfam" id="TIGR03544">
    <property type="entry name" value="DivI1A_domain"/>
    <property type="match status" value="1"/>
</dbReference>
<gene>
    <name evidence="1" type="ORF">GCM10007359_14670</name>
</gene>
<evidence type="ECO:0000313" key="2">
    <source>
        <dbReference type="Proteomes" id="UP000600171"/>
    </source>
</evidence>
<accession>A0A917IV13</accession>
<dbReference type="Proteomes" id="UP000600171">
    <property type="component" value="Unassembled WGS sequence"/>
</dbReference>
<dbReference type="RefSeq" id="WP_188359715.1">
    <property type="nucleotide sequence ID" value="NZ_BMDC01000002.1"/>
</dbReference>
<name>A0A917IV13_9MICC</name>
<dbReference type="EMBL" id="BMDC01000002">
    <property type="protein sequence ID" value="GGH63415.1"/>
    <property type="molecule type" value="Genomic_DNA"/>
</dbReference>
<proteinExistence type="predicted"/>
<keyword evidence="2" id="KW-1185">Reference proteome</keyword>
<sequence>MKHRGARTMSEFNTVGEKQLGYSCAEVDDFFAALADDFELLRSGGSRQDVATSTLIRQRSFSGQAGGYVPQEVDAALDRVEDRFVVFEKERVIAREEISAWNARLESDAELIMGRLNRPERQRFRRPSEKLTRGYFVGDVDALCESLKAHFLSDEELSPAMIREAVFSSATGEISYEETQVDAFLDRCVSLILAIKA</sequence>
<protein>
    <submittedName>
        <fullName evidence="1">DivIVA domain-containing protein</fullName>
    </submittedName>
</protein>
<dbReference type="Gene3D" id="6.10.250.660">
    <property type="match status" value="1"/>
</dbReference>
<organism evidence="1 2">
    <name type="scientific">Rothia aerolata</name>
    <dbReference type="NCBI Taxonomy" id="1812262"/>
    <lineage>
        <taxon>Bacteria</taxon>
        <taxon>Bacillati</taxon>
        <taxon>Actinomycetota</taxon>
        <taxon>Actinomycetes</taxon>
        <taxon>Micrococcales</taxon>
        <taxon>Micrococcaceae</taxon>
        <taxon>Rothia</taxon>
    </lineage>
</organism>
<comment type="caution">
    <text evidence="1">The sequence shown here is derived from an EMBL/GenBank/DDBJ whole genome shotgun (WGS) entry which is preliminary data.</text>
</comment>
<reference evidence="1 2" key="1">
    <citation type="journal article" date="2014" name="Int. J. Syst. Evol. Microbiol.">
        <title>Complete genome sequence of Corynebacterium casei LMG S-19264T (=DSM 44701T), isolated from a smear-ripened cheese.</title>
        <authorList>
            <consortium name="US DOE Joint Genome Institute (JGI-PGF)"/>
            <person name="Walter F."/>
            <person name="Albersmeier A."/>
            <person name="Kalinowski J."/>
            <person name="Ruckert C."/>
        </authorList>
    </citation>
    <scope>NUCLEOTIDE SEQUENCE [LARGE SCALE GENOMIC DNA]</scope>
    <source>
        <strain evidence="1 2">CCM 8669</strain>
    </source>
</reference>
<dbReference type="AlphaFoldDB" id="A0A917IV13"/>